<evidence type="ECO:0000256" key="4">
    <source>
        <dbReference type="ARBA" id="ARBA00022825"/>
    </source>
</evidence>
<sequence>MPSRNFNIILFAFVISWACHVQYRKMRTASIVGEAIDLIERHYVDPIDREQLLTSAILGVVGDLDEHSSYFAVDAYESFQDSMHQEFAGIGILVSQQDETQPVRVITPLVGSPALRAGLLPGDKIIRVNGVDVSAMKLPDVSNRLKGPPGTTVDLVVAREDGQQTMSVQRMTVRRATIELESVVGDHRDTDNRWVYRLKSNPAVAYVRLKSFGEKTVRELEAVLAELDNDFEALVLDLRDNGGGLLYAARDVANMFLTEGTIVSTRTRGGKLEKAYNADPDVLVAPDRPVAVLINGNSASASEIVAASLKDNGRAIIAGTRSYGKGTVQEIKPLQYGRSALRLTVAKYYRPNNRNIHRDADAGEDDDWGVRPTKGFDVPMTPSQLRTLAVRWDQASYPLLTDLDDRQWMQINSPPATDAELNEAIVPAIEPVPAIETADPPAPENDGRREEIPDALDPDPATGDAEASETPPNSGTIAVPNANHTDRQIEDRSVDSDASQTTSISGQAKQNVELGPTDLDYDPPLRAAVGALLRSLDENRATP</sequence>
<evidence type="ECO:0000259" key="7">
    <source>
        <dbReference type="PROSITE" id="PS50106"/>
    </source>
</evidence>
<feature type="region of interest" description="Disordered" evidence="6">
    <location>
        <begin position="434"/>
        <end position="524"/>
    </location>
</feature>
<keyword evidence="4 5" id="KW-0720">Serine protease</keyword>
<evidence type="ECO:0000256" key="6">
    <source>
        <dbReference type="SAM" id="MobiDB-lite"/>
    </source>
</evidence>
<dbReference type="SUPFAM" id="SSF52096">
    <property type="entry name" value="ClpP/crotonase"/>
    <property type="match status" value="1"/>
</dbReference>
<evidence type="ECO:0000256" key="5">
    <source>
        <dbReference type="RuleBase" id="RU004404"/>
    </source>
</evidence>
<feature type="compositionally biased region" description="Basic and acidic residues" evidence="6">
    <location>
        <begin position="484"/>
        <end position="495"/>
    </location>
</feature>
<comment type="similarity">
    <text evidence="1 5">Belongs to the peptidase S41A family.</text>
</comment>
<dbReference type="InterPro" id="IPR041489">
    <property type="entry name" value="PDZ_6"/>
</dbReference>
<dbReference type="SMART" id="SM00245">
    <property type="entry name" value="TSPc"/>
    <property type="match status" value="1"/>
</dbReference>
<evidence type="ECO:0000313" key="9">
    <source>
        <dbReference type="Proteomes" id="UP001239462"/>
    </source>
</evidence>
<dbReference type="Gene3D" id="3.30.750.44">
    <property type="match status" value="1"/>
</dbReference>
<protein>
    <submittedName>
        <fullName evidence="8">S41 family peptidase</fullName>
    </submittedName>
</protein>
<evidence type="ECO:0000256" key="3">
    <source>
        <dbReference type="ARBA" id="ARBA00022801"/>
    </source>
</evidence>
<dbReference type="PANTHER" id="PTHR32060:SF30">
    <property type="entry name" value="CARBOXY-TERMINAL PROCESSING PROTEASE CTPA"/>
    <property type="match status" value="1"/>
</dbReference>
<evidence type="ECO:0000313" key="8">
    <source>
        <dbReference type="EMBL" id="MDM4018100.1"/>
    </source>
</evidence>
<keyword evidence="3 5" id="KW-0378">Hydrolase</keyword>
<dbReference type="Pfam" id="PF03572">
    <property type="entry name" value="Peptidase_S41"/>
    <property type="match status" value="1"/>
</dbReference>
<dbReference type="SUPFAM" id="SSF50156">
    <property type="entry name" value="PDZ domain-like"/>
    <property type="match status" value="1"/>
</dbReference>
<evidence type="ECO:0000256" key="1">
    <source>
        <dbReference type="ARBA" id="ARBA00009179"/>
    </source>
</evidence>
<dbReference type="SMART" id="SM00228">
    <property type="entry name" value="PDZ"/>
    <property type="match status" value="1"/>
</dbReference>
<dbReference type="Gene3D" id="3.90.226.10">
    <property type="entry name" value="2-enoyl-CoA Hydratase, Chain A, domain 1"/>
    <property type="match status" value="1"/>
</dbReference>
<dbReference type="InterPro" id="IPR001478">
    <property type="entry name" value="PDZ"/>
</dbReference>
<dbReference type="PROSITE" id="PS50106">
    <property type="entry name" value="PDZ"/>
    <property type="match status" value="1"/>
</dbReference>
<dbReference type="InterPro" id="IPR036034">
    <property type="entry name" value="PDZ_sf"/>
</dbReference>
<gene>
    <name evidence="8" type="ORF">QTN89_21810</name>
</gene>
<dbReference type="Proteomes" id="UP001239462">
    <property type="component" value="Unassembled WGS sequence"/>
</dbReference>
<dbReference type="Gene3D" id="2.30.42.10">
    <property type="match status" value="1"/>
</dbReference>
<dbReference type="CDD" id="cd06782">
    <property type="entry name" value="cpPDZ_CPP-like"/>
    <property type="match status" value="1"/>
</dbReference>
<keyword evidence="9" id="KW-1185">Reference proteome</keyword>
<dbReference type="InterPro" id="IPR029045">
    <property type="entry name" value="ClpP/crotonase-like_dom_sf"/>
</dbReference>
<organism evidence="8 9">
    <name type="scientific">Roseiconus lacunae</name>
    <dbReference type="NCBI Taxonomy" id="2605694"/>
    <lineage>
        <taxon>Bacteria</taxon>
        <taxon>Pseudomonadati</taxon>
        <taxon>Planctomycetota</taxon>
        <taxon>Planctomycetia</taxon>
        <taxon>Pirellulales</taxon>
        <taxon>Pirellulaceae</taxon>
        <taxon>Roseiconus</taxon>
    </lineage>
</organism>
<dbReference type="CDD" id="cd07560">
    <property type="entry name" value="Peptidase_S41_CPP"/>
    <property type="match status" value="1"/>
</dbReference>
<dbReference type="InterPro" id="IPR005151">
    <property type="entry name" value="Tail-specific_protease"/>
</dbReference>
<dbReference type="InterPro" id="IPR004447">
    <property type="entry name" value="Peptidase_S41A"/>
</dbReference>
<comment type="caution">
    <text evidence="8">The sequence shown here is derived from an EMBL/GenBank/DDBJ whole genome shotgun (WGS) entry which is preliminary data.</text>
</comment>
<reference evidence="8 9" key="1">
    <citation type="submission" date="2023-06" db="EMBL/GenBank/DDBJ databases">
        <title>Roseiconus lacunae JC819 isolated from Gulf of Mannar region, Tamil Nadu.</title>
        <authorList>
            <person name="Pk S."/>
            <person name="Ch S."/>
            <person name="Ch V.R."/>
        </authorList>
    </citation>
    <scope>NUCLEOTIDE SEQUENCE [LARGE SCALE GENOMIC DNA]</scope>
    <source>
        <strain evidence="8 9">JC819</strain>
    </source>
</reference>
<dbReference type="EMBL" id="JASZZN010000018">
    <property type="protein sequence ID" value="MDM4018100.1"/>
    <property type="molecule type" value="Genomic_DNA"/>
</dbReference>
<keyword evidence="2 5" id="KW-0645">Protease</keyword>
<name>A0ABT7PNM2_9BACT</name>
<dbReference type="RefSeq" id="WP_230774274.1">
    <property type="nucleotide sequence ID" value="NZ_JAJMQV010000056.1"/>
</dbReference>
<feature type="domain" description="PDZ" evidence="7">
    <location>
        <begin position="72"/>
        <end position="160"/>
    </location>
</feature>
<proteinExistence type="inferred from homology"/>
<feature type="compositionally biased region" description="Polar residues" evidence="6">
    <location>
        <begin position="496"/>
        <end position="510"/>
    </location>
</feature>
<dbReference type="PANTHER" id="PTHR32060">
    <property type="entry name" value="TAIL-SPECIFIC PROTEASE"/>
    <property type="match status" value="1"/>
</dbReference>
<evidence type="ECO:0000256" key="2">
    <source>
        <dbReference type="ARBA" id="ARBA00022670"/>
    </source>
</evidence>
<dbReference type="NCBIfam" id="TIGR00225">
    <property type="entry name" value="prc"/>
    <property type="match status" value="1"/>
</dbReference>
<accession>A0ABT7PNM2</accession>
<dbReference type="Pfam" id="PF17820">
    <property type="entry name" value="PDZ_6"/>
    <property type="match status" value="1"/>
</dbReference>